<evidence type="ECO:0000313" key="2">
    <source>
        <dbReference type="EMBL" id="KAJ1955686.1"/>
    </source>
</evidence>
<gene>
    <name evidence="2" type="ORF">IWQ62_005475</name>
</gene>
<dbReference type="AlphaFoldDB" id="A0A9W8E101"/>
<reference evidence="2" key="1">
    <citation type="submission" date="2022-07" db="EMBL/GenBank/DDBJ databases">
        <title>Phylogenomic reconstructions and comparative analyses of Kickxellomycotina fungi.</title>
        <authorList>
            <person name="Reynolds N.K."/>
            <person name="Stajich J.E."/>
            <person name="Barry K."/>
            <person name="Grigoriev I.V."/>
            <person name="Crous P."/>
            <person name="Smith M.E."/>
        </authorList>
    </citation>
    <scope>NUCLEOTIDE SEQUENCE</scope>
    <source>
        <strain evidence="2">RSA 1196</strain>
    </source>
</reference>
<accession>A0A9W8E101</accession>
<feature type="compositionally biased region" description="Polar residues" evidence="1">
    <location>
        <begin position="33"/>
        <end position="46"/>
    </location>
</feature>
<dbReference type="OrthoDB" id="5574264at2759"/>
<organism evidence="2 3">
    <name type="scientific">Dispira parvispora</name>
    <dbReference type="NCBI Taxonomy" id="1520584"/>
    <lineage>
        <taxon>Eukaryota</taxon>
        <taxon>Fungi</taxon>
        <taxon>Fungi incertae sedis</taxon>
        <taxon>Zoopagomycota</taxon>
        <taxon>Kickxellomycotina</taxon>
        <taxon>Dimargaritomycetes</taxon>
        <taxon>Dimargaritales</taxon>
        <taxon>Dimargaritaceae</taxon>
        <taxon>Dispira</taxon>
    </lineage>
</organism>
<feature type="compositionally biased region" description="Low complexity" evidence="1">
    <location>
        <begin position="149"/>
        <end position="163"/>
    </location>
</feature>
<dbReference type="Proteomes" id="UP001150925">
    <property type="component" value="Unassembled WGS sequence"/>
</dbReference>
<comment type="caution">
    <text evidence="2">The sequence shown here is derived from an EMBL/GenBank/DDBJ whole genome shotgun (WGS) entry which is preliminary data.</text>
</comment>
<dbReference type="EMBL" id="JANBPY010002279">
    <property type="protein sequence ID" value="KAJ1955686.1"/>
    <property type="molecule type" value="Genomic_DNA"/>
</dbReference>
<feature type="region of interest" description="Disordered" evidence="1">
    <location>
        <begin position="12"/>
        <end position="66"/>
    </location>
</feature>
<proteinExistence type="predicted"/>
<name>A0A9W8E101_9FUNG</name>
<keyword evidence="3" id="KW-1185">Reference proteome</keyword>
<evidence type="ECO:0000256" key="1">
    <source>
        <dbReference type="SAM" id="MobiDB-lite"/>
    </source>
</evidence>
<feature type="region of interest" description="Disordered" evidence="1">
    <location>
        <begin position="132"/>
        <end position="220"/>
    </location>
</feature>
<sequence length="377" mass="41281">MDLPDFSLGRCSFGSFGDESASPYPTRRDSEQTLDSDSGVSTTYSLPSEFGHAQPRTKRTRGSWDTLDGESVHTLHASARTQSLVVPGHHHLPCTEPGGPGVWAESDLDAHQHYFRNKSFLPWKELLPRKEAKESSRSEAPSFLVDEPSVSGLSTTLSSKSSTQPQPHHRPKKSTPVASPRNPGRRLVSLRPSYHTGLSFLPPLRTSHSSPRLAKRPMSPLTSTATTITDLPCPQHIQRTSSNTSSTSLRHASRLTPQNWQSTTSLRGLIRLMPDTVLLDTPLCVDPTTQAHFYRIDTTVVNLSRYSTQLQLIPSFDATIVSVTGAQLGPGGLQDLSFVLSVDADLLPLSTASSLVEYPILVSMRGVPQAQLILRFM</sequence>
<protein>
    <submittedName>
        <fullName evidence="2">Uncharacterized protein</fullName>
    </submittedName>
</protein>
<evidence type="ECO:0000313" key="3">
    <source>
        <dbReference type="Proteomes" id="UP001150925"/>
    </source>
</evidence>